<feature type="domain" description="GP-PDE" evidence="1">
    <location>
        <begin position="45"/>
        <end position="282"/>
    </location>
</feature>
<protein>
    <submittedName>
        <fullName evidence="2">Glycerophosphodiester phosphodiesterase</fullName>
    </submittedName>
</protein>
<evidence type="ECO:0000313" key="3">
    <source>
        <dbReference type="Proteomes" id="UP000297776"/>
    </source>
</evidence>
<dbReference type="InterPro" id="IPR017946">
    <property type="entry name" value="PLC-like_Pdiesterase_TIM-brl"/>
</dbReference>
<dbReference type="OrthoDB" id="384721at2"/>
<dbReference type="GO" id="GO:0006629">
    <property type="term" value="P:lipid metabolic process"/>
    <property type="evidence" value="ECO:0007669"/>
    <property type="project" value="InterPro"/>
</dbReference>
<organism evidence="2 3">
    <name type="scientific">Jeotgalibacillus salarius</name>
    <dbReference type="NCBI Taxonomy" id="546023"/>
    <lineage>
        <taxon>Bacteria</taxon>
        <taxon>Bacillati</taxon>
        <taxon>Bacillota</taxon>
        <taxon>Bacilli</taxon>
        <taxon>Bacillales</taxon>
        <taxon>Caryophanaceae</taxon>
        <taxon>Jeotgalibacillus</taxon>
    </lineage>
</organism>
<dbReference type="AlphaFoldDB" id="A0A4Y8LFR8"/>
<dbReference type="InterPro" id="IPR030395">
    <property type="entry name" value="GP_PDE_dom"/>
</dbReference>
<comment type="caution">
    <text evidence="2">The sequence shown here is derived from an EMBL/GenBank/DDBJ whole genome shotgun (WGS) entry which is preliminary data.</text>
</comment>
<name>A0A4Y8LFR8_9BACL</name>
<dbReference type="PROSITE" id="PS51704">
    <property type="entry name" value="GP_PDE"/>
    <property type="match status" value="1"/>
</dbReference>
<dbReference type="GO" id="GO:0008081">
    <property type="term" value="F:phosphoric diester hydrolase activity"/>
    <property type="evidence" value="ECO:0007669"/>
    <property type="project" value="InterPro"/>
</dbReference>
<sequence>MRGEVIMIRKWKRRRLTFITFLGACLILLVGYISQPIKDVDVEGMISVAHRGAASYAPENTHAAFQKGIELGADFIEADVHLSKDGELIIMHDETVDRTTNGSGLIKNMTLEELKMLEAGSHFHPDYHGEPVITLNELLESFFGQVGLLIEIKHPALYPGIEEKVVEVLSQYPATDSVIVQSFDIDSMKRIHELDPDLQIAVLMKASFVPVSLWQLDELTSFATYINFNISAVAKRTVDEIHKRGGKVLVWSKKDKRLIQKAVSYDVDGIITDFSRWPVEEDIQAVNE</sequence>
<dbReference type="Gene3D" id="3.20.20.190">
    <property type="entry name" value="Phosphatidylinositol (PI) phosphodiesterase"/>
    <property type="match status" value="1"/>
</dbReference>
<dbReference type="EMBL" id="SORX01000004">
    <property type="protein sequence ID" value="TFE01678.1"/>
    <property type="molecule type" value="Genomic_DNA"/>
</dbReference>
<proteinExistence type="predicted"/>
<dbReference type="SUPFAM" id="SSF51695">
    <property type="entry name" value="PLC-like phosphodiesterases"/>
    <property type="match status" value="1"/>
</dbReference>
<reference evidence="2 3" key="1">
    <citation type="submission" date="2019-03" db="EMBL/GenBank/DDBJ databases">
        <authorList>
            <person name="Yang Y."/>
        </authorList>
    </citation>
    <scope>NUCLEOTIDE SEQUENCE [LARGE SCALE GENOMIC DNA]</scope>
    <source>
        <strain evidence="2 3">ASL-1</strain>
    </source>
</reference>
<evidence type="ECO:0000259" key="1">
    <source>
        <dbReference type="PROSITE" id="PS51704"/>
    </source>
</evidence>
<gene>
    <name evidence="2" type="ORF">E2626_08910</name>
</gene>
<evidence type="ECO:0000313" key="2">
    <source>
        <dbReference type="EMBL" id="TFE01678.1"/>
    </source>
</evidence>
<dbReference type="Proteomes" id="UP000297776">
    <property type="component" value="Unassembled WGS sequence"/>
</dbReference>
<accession>A0A4Y8LFR8</accession>
<keyword evidence="3" id="KW-1185">Reference proteome</keyword>
<dbReference type="PANTHER" id="PTHR46211:SF1">
    <property type="entry name" value="GLYCEROPHOSPHODIESTER PHOSPHODIESTERASE, CYTOPLASMIC"/>
    <property type="match status" value="1"/>
</dbReference>
<dbReference type="Pfam" id="PF03009">
    <property type="entry name" value="GDPD"/>
    <property type="match status" value="1"/>
</dbReference>
<dbReference type="PANTHER" id="PTHR46211">
    <property type="entry name" value="GLYCEROPHOSPHORYL DIESTER PHOSPHODIESTERASE"/>
    <property type="match status" value="1"/>
</dbReference>